<dbReference type="AlphaFoldDB" id="A0A8H7PWR0"/>
<dbReference type="InterPro" id="IPR020904">
    <property type="entry name" value="Sc_DH/Rdtase_CS"/>
</dbReference>
<evidence type="ECO:0000313" key="5">
    <source>
        <dbReference type="EMBL" id="KAG2181300.1"/>
    </source>
</evidence>
<dbReference type="Gene3D" id="3.40.50.720">
    <property type="entry name" value="NAD(P)-binding Rossmann-like Domain"/>
    <property type="match status" value="1"/>
</dbReference>
<dbReference type="Pfam" id="PF00106">
    <property type="entry name" value="adh_short"/>
    <property type="match status" value="1"/>
</dbReference>
<evidence type="ECO:0000256" key="1">
    <source>
        <dbReference type="ARBA" id="ARBA00006484"/>
    </source>
</evidence>
<dbReference type="EMBL" id="JAEPQZ010000005">
    <property type="protein sequence ID" value="KAG2181300.1"/>
    <property type="molecule type" value="Genomic_DNA"/>
</dbReference>
<dbReference type="PANTHER" id="PTHR44196">
    <property type="entry name" value="DEHYDROGENASE/REDUCTASE SDR FAMILY MEMBER 7B"/>
    <property type="match status" value="1"/>
</dbReference>
<reference evidence="5" key="1">
    <citation type="submission" date="2020-12" db="EMBL/GenBank/DDBJ databases">
        <title>Metabolic potential, ecology and presence of endohyphal bacteria is reflected in genomic diversity of Mucoromycotina.</title>
        <authorList>
            <person name="Muszewska A."/>
            <person name="Okrasinska A."/>
            <person name="Steczkiewicz K."/>
            <person name="Drgas O."/>
            <person name="Orlowska M."/>
            <person name="Perlinska-Lenart U."/>
            <person name="Aleksandrzak-Piekarczyk T."/>
            <person name="Szatraj K."/>
            <person name="Zielenkiewicz U."/>
            <person name="Pilsyk S."/>
            <person name="Malc E."/>
            <person name="Mieczkowski P."/>
            <person name="Kruszewska J.S."/>
            <person name="Biernat P."/>
            <person name="Pawlowska J."/>
        </authorList>
    </citation>
    <scope>NUCLEOTIDE SEQUENCE</scope>
    <source>
        <strain evidence="5">WA0000067209</strain>
    </source>
</reference>
<comment type="function">
    <text evidence="4">Putative oxidoreductase.</text>
</comment>
<evidence type="ECO:0000313" key="6">
    <source>
        <dbReference type="Proteomes" id="UP000654370"/>
    </source>
</evidence>
<dbReference type="InterPro" id="IPR036291">
    <property type="entry name" value="NAD(P)-bd_dom_sf"/>
</dbReference>
<accession>A0A8H7PWR0</accession>
<organism evidence="5 6">
    <name type="scientific">Mortierella isabellina</name>
    <name type="common">Filamentous fungus</name>
    <name type="synonym">Umbelopsis isabellina</name>
    <dbReference type="NCBI Taxonomy" id="91625"/>
    <lineage>
        <taxon>Eukaryota</taxon>
        <taxon>Fungi</taxon>
        <taxon>Fungi incertae sedis</taxon>
        <taxon>Mucoromycota</taxon>
        <taxon>Mucoromycotina</taxon>
        <taxon>Umbelopsidomycetes</taxon>
        <taxon>Umbelopsidales</taxon>
        <taxon>Umbelopsidaceae</taxon>
        <taxon>Umbelopsis</taxon>
    </lineage>
</organism>
<dbReference type="PRINTS" id="PR00081">
    <property type="entry name" value="GDHRDH"/>
</dbReference>
<keyword evidence="2" id="KW-0521">NADP</keyword>
<dbReference type="GO" id="GO:0016491">
    <property type="term" value="F:oxidoreductase activity"/>
    <property type="evidence" value="ECO:0007669"/>
    <property type="project" value="UniProtKB-KW"/>
</dbReference>
<dbReference type="PANTHER" id="PTHR44196:SF1">
    <property type="entry name" value="DEHYDROGENASE_REDUCTASE SDR FAMILY MEMBER 7B"/>
    <property type="match status" value="1"/>
</dbReference>
<evidence type="ECO:0000256" key="4">
    <source>
        <dbReference type="ARBA" id="ARBA00037096"/>
    </source>
</evidence>
<comment type="caution">
    <text evidence="5">The sequence shown here is derived from an EMBL/GenBank/DDBJ whole genome shotgun (WGS) entry which is preliminary data.</text>
</comment>
<sequence length="303" mass="32928">MLGYLAIGALTAATAYYWQERHAQRPQQLKPSDERVVIVGCTSGIGRETALLYARRHAKLMLFARRQELLESLKKETEALGAQAHFVCGDATSAEDVKKLSQSTIDNLQGVDTLIICAGAISVQPFLDLCGGVDGQAKRDPMDAVRRITEINYYAPIQLTQAFLPKLIQSSEYPNIMVVSSLAGKTGAPTRSLYAGSKHAVHGFFDSLRVEVTKYNVHIGIICPGTVDTDLRQSAVDLDSSSAVTGSTKGKLSPKTVAQVIIEASDRRQREVLLPYLMGLGAIWGKLLAPGIVDRFASKKYGF</sequence>
<evidence type="ECO:0008006" key="7">
    <source>
        <dbReference type="Google" id="ProtNLM"/>
    </source>
</evidence>
<keyword evidence="3" id="KW-0560">Oxidoreductase</keyword>
<evidence type="ECO:0000256" key="3">
    <source>
        <dbReference type="ARBA" id="ARBA00023002"/>
    </source>
</evidence>
<dbReference type="PROSITE" id="PS00061">
    <property type="entry name" value="ADH_SHORT"/>
    <property type="match status" value="1"/>
</dbReference>
<dbReference type="Proteomes" id="UP000654370">
    <property type="component" value="Unassembled WGS sequence"/>
</dbReference>
<protein>
    <recommendedName>
        <fullName evidence="7">NAD(P)-binding protein</fullName>
    </recommendedName>
</protein>
<evidence type="ECO:0000256" key="2">
    <source>
        <dbReference type="ARBA" id="ARBA00022857"/>
    </source>
</evidence>
<dbReference type="SUPFAM" id="SSF51735">
    <property type="entry name" value="NAD(P)-binding Rossmann-fold domains"/>
    <property type="match status" value="1"/>
</dbReference>
<comment type="similarity">
    <text evidence="1">Belongs to the short-chain dehydrogenases/reductases (SDR) family.</text>
</comment>
<keyword evidence="6" id="KW-1185">Reference proteome</keyword>
<dbReference type="GO" id="GO:0016020">
    <property type="term" value="C:membrane"/>
    <property type="evidence" value="ECO:0007669"/>
    <property type="project" value="TreeGrafter"/>
</dbReference>
<dbReference type="OrthoDB" id="1933717at2759"/>
<dbReference type="InterPro" id="IPR002347">
    <property type="entry name" value="SDR_fam"/>
</dbReference>
<proteinExistence type="inferred from homology"/>
<gene>
    <name evidence="5" type="ORF">INT43_008883</name>
</gene>
<name>A0A8H7PWR0_MORIS</name>